<keyword evidence="2" id="KW-0813">Transport</keyword>
<feature type="transmembrane region" description="Helical" evidence="7">
    <location>
        <begin position="736"/>
        <end position="756"/>
    </location>
</feature>
<feature type="region of interest" description="Disordered" evidence="6">
    <location>
        <begin position="626"/>
        <end position="728"/>
    </location>
</feature>
<keyword evidence="3" id="KW-0445">Lipid transport</keyword>
<feature type="domain" description="SMP-LTD" evidence="9">
    <location>
        <begin position="213"/>
        <end position="400"/>
    </location>
</feature>
<dbReference type="CDD" id="cd00030">
    <property type="entry name" value="C2"/>
    <property type="match status" value="1"/>
</dbReference>
<accession>D8QX39</accession>
<dbReference type="Gene3D" id="2.60.40.150">
    <property type="entry name" value="C2 domain"/>
    <property type="match status" value="1"/>
</dbReference>
<evidence type="ECO:0000256" key="4">
    <source>
        <dbReference type="ARBA" id="ARBA00023121"/>
    </source>
</evidence>
<feature type="transmembrane region" description="Helical" evidence="7">
    <location>
        <begin position="340"/>
        <end position="365"/>
    </location>
</feature>
<dbReference type="PROSITE" id="PS50004">
    <property type="entry name" value="C2"/>
    <property type="match status" value="1"/>
</dbReference>
<dbReference type="Pfam" id="PF25669">
    <property type="entry name" value="SMP_MUG190-like"/>
    <property type="match status" value="1"/>
</dbReference>
<keyword evidence="4" id="KW-0446">Lipid-binding</keyword>
<sequence>MVVSLAVAPVPLYTAIAGACGSTIASTHHNNEADGKVKLSTFLRIDSRGVPFYGLKADLHFLSSKRWRYTLLTCVALDKGWSQKRSGDSGFKPLVEHTYRTAASLVSEATGKEKSFEATVATGSTPSSSWDYANSSRVLGASRFAVLLGVVITIFGAVSLTAVLFGRWWNRLRNQDRNDLKTSDSWPGGVASPSVVFEAPSAFSFFLKKDLKRKESVEWVNMVLGKLWKIYRRGLETWLVGLLQPLIDNLHKPSYVRRVVIQQFNLGDEPLTVRSVERRTSRRANDLQYHIGLRYTGEAKMRLMITLSAGFLPVMIPVGVRGFDVDGEIWVKLRLVPSEPWIGTATWAFVSLPKIILALAPFGLFNIMTFPFISRFLTKLLTEDLPQLFVRPNKIVVNFLKNPASGPFAQQFQDEGVNVEGSKDFTGELSVTLMDARKLKYFPIGKTDPYVKLMLGDQVIRSKKNSQTSIIGPPGAPIWNQDFQLLVEDPKTQKVAVRVRDTVGLGVFTIGYGEIDLSTLQDTVPVDKIVTLRGGWGFPKRFAGEIMVRLTYKAYVEDDEEEDDGPFNQLSDVELDSDKDEFSTRKFFRKKRRLDFLRDLFAAVNVVIKDFGYDNVLVEPKKFVDKKREHAQGDGHRGSSQSEPRRQGDTGRLPPSKAKHRQVPPSQSDDGAGKKSQEVTGQGNLQEPRPDIPAQTPEAEKEQAENEQAEEETRRTSLNSGGGRTKAFGRWTENPAVLWLGLATGIALLAALSLNFSNLVNP</sequence>
<protein>
    <submittedName>
        <fullName evidence="10">Integral membrane single C2 domain protein</fullName>
    </submittedName>
</protein>
<keyword evidence="7" id="KW-1133">Transmembrane helix</keyword>
<dbReference type="OrthoDB" id="1029639at2759"/>
<evidence type="ECO:0000256" key="7">
    <source>
        <dbReference type="SAM" id="Phobius"/>
    </source>
</evidence>
<dbReference type="PANTHER" id="PTHR47261:SF2">
    <property type="entry name" value="CALCIUM-DEPENDENT LIPID-BINDING (CALB DOMAIN) FAMILY PROTEIN"/>
    <property type="match status" value="1"/>
</dbReference>
<name>D8QX39_SELML</name>
<dbReference type="KEGG" id="smo:SELMODRAFT_450508"/>
<organism evidence="11">
    <name type="scientific">Selaginella moellendorffii</name>
    <name type="common">Spikemoss</name>
    <dbReference type="NCBI Taxonomy" id="88036"/>
    <lineage>
        <taxon>Eukaryota</taxon>
        <taxon>Viridiplantae</taxon>
        <taxon>Streptophyta</taxon>
        <taxon>Embryophyta</taxon>
        <taxon>Tracheophyta</taxon>
        <taxon>Lycopodiopsida</taxon>
        <taxon>Selaginellales</taxon>
        <taxon>Selaginellaceae</taxon>
        <taxon>Selaginella</taxon>
    </lineage>
</organism>
<keyword evidence="7" id="KW-0812">Transmembrane</keyword>
<gene>
    <name evidence="10" type="primary">NTMC2T5_1</name>
    <name evidence="10" type="ORF">SELMODRAFT_450508</name>
</gene>
<dbReference type="EMBL" id="GL377568">
    <property type="protein sequence ID" value="EFJ35345.1"/>
    <property type="molecule type" value="Genomic_DNA"/>
</dbReference>
<dbReference type="InterPro" id="IPR031468">
    <property type="entry name" value="SMP_LBD"/>
</dbReference>
<evidence type="ECO:0000313" key="11">
    <source>
        <dbReference type="Proteomes" id="UP000001514"/>
    </source>
</evidence>
<dbReference type="CDD" id="cd21669">
    <property type="entry name" value="SMP_SF"/>
    <property type="match status" value="1"/>
</dbReference>
<reference evidence="10 11" key="1">
    <citation type="journal article" date="2011" name="Science">
        <title>The Selaginella genome identifies genetic changes associated with the evolution of vascular plants.</title>
        <authorList>
            <person name="Banks J.A."/>
            <person name="Nishiyama T."/>
            <person name="Hasebe M."/>
            <person name="Bowman J.L."/>
            <person name="Gribskov M."/>
            <person name="dePamphilis C."/>
            <person name="Albert V.A."/>
            <person name="Aono N."/>
            <person name="Aoyama T."/>
            <person name="Ambrose B.A."/>
            <person name="Ashton N.W."/>
            <person name="Axtell M.J."/>
            <person name="Barker E."/>
            <person name="Barker M.S."/>
            <person name="Bennetzen J.L."/>
            <person name="Bonawitz N.D."/>
            <person name="Chapple C."/>
            <person name="Cheng C."/>
            <person name="Correa L.G."/>
            <person name="Dacre M."/>
            <person name="DeBarry J."/>
            <person name="Dreyer I."/>
            <person name="Elias M."/>
            <person name="Engstrom E.M."/>
            <person name="Estelle M."/>
            <person name="Feng L."/>
            <person name="Finet C."/>
            <person name="Floyd S.K."/>
            <person name="Frommer W.B."/>
            <person name="Fujita T."/>
            <person name="Gramzow L."/>
            <person name="Gutensohn M."/>
            <person name="Harholt J."/>
            <person name="Hattori M."/>
            <person name="Heyl A."/>
            <person name="Hirai T."/>
            <person name="Hiwatashi Y."/>
            <person name="Ishikawa M."/>
            <person name="Iwata M."/>
            <person name="Karol K.G."/>
            <person name="Koehler B."/>
            <person name="Kolukisaoglu U."/>
            <person name="Kubo M."/>
            <person name="Kurata T."/>
            <person name="Lalonde S."/>
            <person name="Li K."/>
            <person name="Li Y."/>
            <person name="Litt A."/>
            <person name="Lyons E."/>
            <person name="Manning G."/>
            <person name="Maruyama T."/>
            <person name="Michael T.P."/>
            <person name="Mikami K."/>
            <person name="Miyazaki S."/>
            <person name="Morinaga S."/>
            <person name="Murata T."/>
            <person name="Mueller-Roeber B."/>
            <person name="Nelson D.R."/>
            <person name="Obara M."/>
            <person name="Oguri Y."/>
            <person name="Olmstead R.G."/>
            <person name="Onodera N."/>
            <person name="Petersen B.L."/>
            <person name="Pils B."/>
            <person name="Prigge M."/>
            <person name="Rensing S.A."/>
            <person name="Riano-Pachon D.M."/>
            <person name="Roberts A.W."/>
            <person name="Sato Y."/>
            <person name="Scheller H.V."/>
            <person name="Schulz B."/>
            <person name="Schulz C."/>
            <person name="Shakirov E.V."/>
            <person name="Shibagaki N."/>
            <person name="Shinohara N."/>
            <person name="Shippen D.E."/>
            <person name="Soerensen I."/>
            <person name="Sotooka R."/>
            <person name="Sugimoto N."/>
            <person name="Sugita M."/>
            <person name="Sumikawa N."/>
            <person name="Tanurdzic M."/>
            <person name="Theissen G."/>
            <person name="Ulvskov P."/>
            <person name="Wakazuki S."/>
            <person name="Weng J.K."/>
            <person name="Willats W.W."/>
            <person name="Wipf D."/>
            <person name="Wolf P.G."/>
            <person name="Yang L."/>
            <person name="Zimmer A.D."/>
            <person name="Zhu Q."/>
            <person name="Mitros T."/>
            <person name="Hellsten U."/>
            <person name="Loque D."/>
            <person name="Otillar R."/>
            <person name="Salamov A."/>
            <person name="Schmutz J."/>
            <person name="Shapiro H."/>
            <person name="Lindquist E."/>
            <person name="Lucas S."/>
            <person name="Rokhsar D."/>
            <person name="Grigoriev I.V."/>
        </authorList>
    </citation>
    <scope>NUCLEOTIDE SEQUENCE [LARGE SCALE GENOMIC DNA]</scope>
</reference>
<dbReference type="GO" id="GO:0006869">
    <property type="term" value="P:lipid transport"/>
    <property type="evidence" value="ECO:0007669"/>
    <property type="project" value="UniProtKB-KW"/>
</dbReference>
<proteinExistence type="predicted"/>
<evidence type="ECO:0000256" key="3">
    <source>
        <dbReference type="ARBA" id="ARBA00023055"/>
    </source>
</evidence>
<evidence type="ECO:0000259" key="8">
    <source>
        <dbReference type="PROSITE" id="PS50004"/>
    </source>
</evidence>
<dbReference type="GO" id="GO:0008289">
    <property type="term" value="F:lipid binding"/>
    <property type="evidence" value="ECO:0007669"/>
    <property type="project" value="UniProtKB-KW"/>
</dbReference>
<feature type="compositionally biased region" description="Basic and acidic residues" evidence="6">
    <location>
        <begin position="626"/>
        <end position="649"/>
    </location>
</feature>
<dbReference type="FunCoup" id="D8QX39">
    <property type="interactions" value="1085"/>
</dbReference>
<dbReference type="GO" id="GO:0016020">
    <property type="term" value="C:membrane"/>
    <property type="evidence" value="ECO:0007669"/>
    <property type="project" value="UniProtKB-SubCell"/>
</dbReference>
<dbReference type="GeneID" id="9643684"/>
<dbReference type="STRING" id="88036.D8QX39"/>
<dbReference type="SMART" id="SM00239">
    <property type="entry name" value="C2"/>
    <property type="match status" value="1"/>
</dbReference>
<dbReference type="InterPro" id="IPR000008">
    <property type="entry name" value="C2_dom"/>
</dbReference>
<dbReference type="PROSITE" id="PS51847">
    <property type="entry name" value="SMP"/>
    <property type="match status" value="1"/>
</dbReference>
<evidence type="ECO:0000256" key="6">
    <source>
        <dbReference type="SAM" id="MobiDB-lite"/>
    </source>
</evidence>
<dbReference type="SUPFAM" id="SSF49562">
    <property type="entry name" value="C2 domain (Calcium/lipid-binding domain, CaLB)"/>
    <property type="match status" value="1"/>
</dbReference>
<dbReference type="Gramene" id="EFJ35345">
    <property type="protein sequence ID" value="EFJ35345"/>
    <property type="gene ID" value="SELMODRAFT_450508"/>
</dbReference>
<evidence type="ECO:0000256" key="2">
    <source>
        <dbReference type="ARBA" id="ARBA00022448"/>
    </source>
</evidence>
<keyword evidence="11" id="KW-1185">Reference proteome</keyword>
<dbReference type="eggNOG" id="KOG1012">
    <property type="taxonomic scope" value="Eukaryota"/>
</dbReference>
<dbReference type="InParanoid" id="D8QX39"/>
<dbReference type="AlphaFoldDB" id="D8QX39"/>
<comment type="subcellular location">
    <subcellularLocation>
        <location evidence="1">Membrane</location>
    </subcellularLocation>
</comment>
<dbReference type="PANTHER" id="PTHR47261">
    <property type="entry name" value="CALCIUM-DEPENDENT LIPID-BINDING (CALB DOMAIN) FAMILY PROTEIN"/>
    <property type="match status" value="1"/>
</dbReference>
<feature type="domain" description="C2" evidence="8">
    <location>
        <begin position="411"/>
        <end position="530"/>
    </location>
</feature>
<dbReference type="Proteomes" id="UP000001514">
    <property type="component" value="Unassembled WGS sequence"/>
</dbReference>
<feature type="transmembrane region" description="Helical" evidence="7">
    <location>
        <begin position="303"/>
        <end position="320"/>
    </location>
</feature>
<dbReference type="Pfam" id="PF00168">
    <property type="entry name" value="C2"/>
    <property type="match status" value="1"/>
</dbReference>
<feature type="transmembrane region" description="Helical" evidence="7">
    <location>
        <begin position="144"/>
        <end position="166"/>
    </location>
</feature>
<evidence type="ECO:0000256" key="1">
    <source>
        <dbReference type="ARBA" id="ARBA00004370"/>
    </source>
</evidence>
<evidence type="ECO:0000313" key="10">
    <source>
        <dbReference type="EMBL" id="EFJ35345.1"/>
    </source>
</evidence>
<keyword evidence="5 7" id="KW-0472">Membrane</keyword>
<evidence type="ECO:0000256" key="5">
    <source>
        <dbReference type="ARBA" id="ARBA00023136"/>
    </source>
</evidence>
<dbReference type="HOGENOM" id="CLU_019998_2_0_1"/>
<evidence type="ECO:0000259" key="9">
    <source>
        <dbReference type="PROSITE" id="PS51847"/>
    </source>
</evidence>
<dbReference type="InterPro" id="IPR035892">
    <property type="entry name" value="C2_domain_sf"/>
</dbReference>